<organism evidence="2 3">
    <name type="scientific">Trichuris muris</name>
    <name type="common">Mouse whipworm</name>
    <dbReference type="NCBI Taxonomy" id="70415"/>
    <lineage>
        <taxon>Eukaryota</taxon>
        <taxon>Metazoa</taxon>
        <taxon>Ecdysozoa</taxon>
        <taxon>Nematoda</taxon>
        <taxon>Enoplea</taxon>
        <taxon>Dorylaimia</taxon>
        <taxon>Trichinellida</taxon>
        <taxon>Trichuridae</taxon>
        <taxon>Trichuris</taxon>
    </lineage>
</organism>
<evidence type="ECO:0000313" key="3">
    <source>
        <dbReference type="WBParaSite" id="TMUE_3000012809.1"/>
    </source>
</evidence>
<dbReference type="Proteomes" id="UP000046395">
    <property type="component" value="Unassembled WGS sequence"/>
</dbReference>
<dbReference type="WBParaSite" id="TMUE_3000012809.1">
    <property type="protein sequence ID" value="TMUE_3000012809.1"/>
    <property type="gene ID" value="WBGene00301717"/>
</dbReference>
<sequence length="138" mass="15549">MVKTKRPAKFEDSTLPVASARGMTNSKRQTTLFDDIYSQSRTQEECLNSHAEAMPPYIYVSEDAHNPMQLTHPFGYYLAWVHNPAQLTHSLSHVRMRARRARCSLRPSVGAYYLNENDIPLENSSTYATDGAASIRAA</sequence>
<feature type="region of interest" description="Disordered" evidence="1">
    <location>
        <begin position="1"/>
        <end position="23"/>
    </location>
</feature>
<keyword evidence="2" id="KW-1185">Reference proteome</keyword>
<evidence type="ECO:0000256" key="1">
    <source>
        <dbReference type="SAM" id="MobiDB-lite"/>
    </source>
</evidence>
<accession>A0A5S6R0G9</accession>
<protein>
    <submittedName>
        <fullName evidence="3">Uncharacterized protein</fullName>
    </submittedName>
</protein>
<reference evidence="3" key="1">
    <citation type="submission" date="2019-12" db="UniProtKB">
        <authorList>
            <consortium name="WormBaseParasite"/>
        </authorList>
    </citation>
    <scope>IDENTIFICATION</scope>
</reference>
<name>A0A5S6R0G9_TRIMR</name>
<dbReference type="AlphaFoldDB" id="A0A5S6R0G9"/>
<proteinExistence type="predicted"/>
<evidence type="ECO:0000313" key="2">
    <source>
        <dbReference type="Proteomes" id="UP000046395"/>
    </source>
</evidence>